<dbReference type="RefSeq" id="WP_326454644.1">
    <property type="nucleotide sequence ID" value="NZ_JAYMFH010000006.1"/>
</dbReference>
<gene>
    <name evidence="1" type="ORF">VJ920_06370</name>
</gene>
<evidence type="ECO:0000313" key="1">
    <source>
        <dbReference type="EMBL" id="MEC4294928.1"/>
    </source>
</evidence>
<dbReference type="Proteomes" id="UP001343724">
    <property type="component" value="Unassembled WGS sequence"/>
</dbReference>
<proteinExistence type="predicted"/>
<dbReference type="EMBL" id="JAYMFH010000006">
    <property type="protein sequence ID" value="MEC4294928.1"/>
    <property type="molecule type" value="Genomic_DNA"/>
</dbReference>
<organism evidence="1 2">
    <name type="scientific">Adlercreutzia shanghongiae</name>
    <dbReference type="NCBI Taxonomy" id="3111773"/>
    <lineage>
        <taxon>Bacteria</taxon>
        <taxon>Bacillati</taxon>
        <taxon>Actinomycetota</taxon>
        <taxon>Coriobacteriia</taxon>
        <taxon>Eggerthellales</taxon>
        <taxon>Eggerthellaceae</taxon>
        <taxon>Adlercreutzia</taxon>
    </lineage>
</organism>
<sequence>MELNVTLTDLMDAVDRESEFADYGYFLDPNTGVTHFLWDGEADESGDPAHFEELSERTDELIQLPDRSMTDLYSRAEDFTALRVVDSKQRARLARACRKARRKRNIGFFLSEITALGLNAEQLAYWDECDEEFVRHWCAQKGIGITE</sequence>
<keyword evidence="2" id="KW-1185">Reference proteome</keyword>
<accession>A0ABU6IYZ1</accession>
<protein>
    <submittedName>
        <fullName evidence="1">Uncharacterized protein</fullName>
    </submittedName>
</protein>
<reference evidence="1 2" key="1">
    <citation type="submission" date="2024-01" db="EMBL/GenBank/DDBJ databases">
        <title>novel species in genus Adlercreutzia.</title>
        <authorList>
            <person name="Liu X."/>
        </authorList>
    </citation>
    <scope>NUCLEOTIDE SEQUENCE [LARGE SCALE GENOMIC DNA]</scope>
    <source>
        <strain evidence="1 2">R22</strain>
    </source>
</reference>
<comment type="caution">
    <text evidence="1">The sequence shown here is derived from an EMBL/GenBank/DDBJ whole genome shotgun (WGS) entry which is preliminary data.</text>
</comment>
<name>A0ABU6IYZ1_9ACTN</name>
<evidence type="ECO:0000313" key="2">
    <source>
        <dbReference type="Proteomes" id="UP001343724"/>
    </source>
</evidence>